<evidence type="ECO:0000313" key="3">
    <source>
        <dbReference type="EMBL" id="KAA8539273.1"/>
    </source>
</evidence>
<accession>A0A5J5B7Q6</accession>
<feature type="domain" description="Disease resistance protein At4g27190-like leucine-rich repeats" evidence="2">
    <location>
        <begin position="92"/>
        <end position="163"/>
    </location>
</feature>
<feature type="domain" description="Disease resistance protein At4g27190-like leucine-rich repeats" evidence="2">
    <location>
        <begin position="752"/>
        <end position="860"/>
    </location>
</feature>
<keyword evidence="1" id="KW-0611">Plant defense</keyword>
<dbReference type="EMBL" id="CM018037">
    <property type="protein sequence ID" value="KAA8539273.1"/>
    <property type="molecule type" value="Genomic_DNA"/>
</dbReference>
<dbReference type="PANTHER" id="PTHR33463">
    <property type="entry name" value="NB-ARC DOMAIN-CONTAINING PROTEIN-RELATED"/>
    <property type="match status" value="1"/>
</dbReference>
<sequence length="1145" mass="129465">MVEEIMAEQGELIDKIVFEQVNSLILKDLPNLATFCPGSCIFEWPSLKTLNVDACPKLETLSLVFNAQKLQISVGSEDMHQEGRHDSFMQHPFNGQVSVPLEALNLHNLENLKEICKDPQGILKFQNLSSLTVYKCDCLRNLFSPSMARGLLQLQLLEINSCEMMVEIVSMDESGEASTGNKIVFPEVNTLKLQHLPNLKCFCSLDCAFEWPSLVMVRVEDCPQMRTFSSGLLQTPKLRQIQVGDNKWDWKGDLENTIQHLFTGEVPYSTIEKLCINCPAEMKTILDTKLLANSFGNLKVLEARCIDEKCNVFLSNVLPRSHKLEELFVENIEFLEEVFDLEGFSWEGNAQFLIQLRKLILRDLPRLKNIWNKDPSAILGFQNVREFDVLRCGYLRNLISTSVARSLVQIEVLKIHSCYMMEEIVGETVGEAAAMKKIEFPQLKHLEIVGLSNLISFHSGKCTFEWPFLETLRIECCPLLRTFTAGFLCMHKSMTIDKGLEVTLEGGVPGMLMQCHFNEKVVFPEIKKLHLICLQNFEEIWHGPVPDSSFHKLQLLEVGTCSKLLHVIPLNLLSRLENLEKLTVQNCDMLEHIFELGGLIKIRAVAAVLCRLDELVLTHLPKLMYLVNMDFARVPVFPNIQILKVNGCGCLRYFFSASIARCLKQLKVVEIADCKLLKHIIVKEKEVTDKISFPSLYSLVLEDLPSLTTFSEGSESFEFPSLVTLRISQCPKVKSFSSALSGMSDIDAPVPLFQSNMLISFQKLEKLALEQCDSLREIFDIEGLVMQDKHEPLLPQLSDLVLTHLPKLVHMWNKEPAGILLFQKLISLQVIHCDGLDNLFSLSTARNLIKLQKLKLFGCELMEEVITVEEEESMDEIVFPELECLLLKHLPRLTCFFPGTNTFEWPSLKTVRVKSIPKMEHFAPGVQSTPKLKAIYGNFLEKVWKENLNDTIKHLDRTNDHIVAPQLEAEAVHKSSSGHICKAKESYTPEVLGAERGWQNSFISSSKGQELGVESSSMASTVNDQRLCQGEIVKVEESQTGETSTARGFISTEEQATSDLFLSHYQHRESHDSASKTWSGLPLNTKDEAWTARMTTRMATLMMLIMITTRMEQASGEDHKAMQLKSEAGSKEAALAEIIEEVGEN</sequence>
<dbReference type="InterPro" id="IPR050905">
    <property type="entry name" value="Plant_NBS-LRR"/>
</dbReference>
<protein>
    <recommendedName>
        <fullName evidence="2">Disease resistance protein At4g27190-like leucine-rich repeats domain-containing protein</fullName>
    </recommendedName>
</protein>
<feature type="domain" description="Disease resistance protein At4g27190-like leucine-rich repeats" evidence="2">
    <location>
        <begin position="281"/>
        <end position="418"/>
    </location>
</feature>
<evidence type="ECO:0000256" key="1">
    <source>
        <dbReference type="ARBA" id="ARBA00022821"/>
    </source>
</evidence>
<proteinExistence type="predicted"/>
<evidence type="ECO:0000259" key="2">
    <source>
        <dbReference type="Pfam" id="PF23247"/>
    </source>
</evidence>
<dbReference type="AlphaFoldDB" id="A0A5J5B7Q6"/>
<dbReference type="Gene3D" id="3.80.10.10">
    <property type="entry name" value="Ribonuclease Inhibitor"/>
    <property type="match status" value="4"/>
</dbReference>
<dbReference type="PANTHER" id="PTHR33463:SF198">
    <property type="entry name" value="RPP4C3"/>
    <property type="match status" value="1"/>
</dbReference>
<dbReference type="Pfam" id="PF23247">
    <property type="entry name" value="LRR_RPS2"/>
    <property type="match status" value="4"/>
</dbReference>
<dbReference type="InterPro" id="IPR032675">
    <property type="entry name" value="LRR_dom_sf"/>
</dbReference>
<dbReference type="SUPFAM" id="SSF52058">
    <property type="entry name" value="L domain-like"/>
    <property type="match status" value="1"/>
</dbReference>
<dbReference type="InterPro" id="IPR057135">
    <property type="entry name" value="At4g27190-like_LRR"/>
</dbReference>
<name>A0A5J5B7Q6_9ASTE</name>
<organism evidence="3 4">
    <name type="scientific">Nyssa sinensis</name>
    <dbReference type="NCBI Taxonomy" id="561372"/>
    <lineage>
        <taxon>Eukaryota</taxon>
        <taxon>Viridiplantae</taxon>
        <taxon>Streptophyta</taxon>
        <taxon>Embryophyta</taxon>
        <taxon>Tracheophyta</taxon>
        <taxon>Spermatophyta</taxon>
        <taxon>Magnoliopsida</taxon>
        <taxon>eudicotyledons</taxon>
        <taxon>Gunneridae</taxon>
        <taxon>Pentapetalae</taxon>
        <taxon>asterids</taxon>
        <taxon>Cornales</taxon>
        <taxon>Nyssaceae</taxon>
        <taxon>Nyssa</taxon>
    </lineage>
</organism>
<dbReference type="SUPFAM" id="SSF52047">
    <property type="entry name" value="RNI-like"/>
    <property type="match status" value="2"/>
</dbReference>
<gene>
    <name evidence="3" type="ORF">F0562_025965</name>
</gene>
<reference evidence="3 4" key="1">
    <citation type="submission" date="2019-09" db="EMBL/GenBank/DDBJ databases">
        <title>A chromosome-level genome assembly of the Chinese tupelo Nyssa sinensis.</title>
        <authorList>
            <person name="Yang X."/>
            <person name="Kang M."/>
            <person name="Yang Y."/>
            <person name="Xiong H."/>
            <person name="Wang M."/>
            <person name="Zhang Z."/>
            <person name="Wang Z."/>
            <person name="Wu H."/>
            <person name="Ma T."/>
            <person name="Liu J."/>
            <person name="Xi Z."/>
        </authorList>
    </citation>
    <scope>NUCLEOTIDE SEQUENCE [LARGE SCALE GENOMIC DNA]</scope>
    <source>
        <strain evidence="3">J267</strain>
        <tissue evidence="3">Leaf</tissue>
    </source>
</reference>
<keyword evidence="4" id="KW-1185">Reference proteome</keyword>
<feature type="domain" description="Disease resistance protein At4g27190-like leucine-rich repeats" evidence="2">
    <location>
        <begin position="527"/>
        <end position="675"/>
    </location>
</feature>
<evidence type="ECO:0000313" key="4">
    <source>
        <dbReference type="Proteomes" id="UP000325577"/>
    </source>
</evidence>
<dbReference type="OrthoDB" id="1747797at2759"/>
<dbReference type="Proteomes" id="UP000325577">
    <property type="component" value="Linkage Group LG14"/>
</dbReference>